<evidence type="ECO:0000256" key="4">
    <source>
        <dbReference type="ARBA" id="ARBA00022840"/>
    </source>
</evidence>
<dbReference type="SUPFAM" id="SSF81923">
    <property type="entry name" value="Double Clp-N motif"/>
    <property type="match status" value="1"/>
</dbReference>
<name>A0ABY9XCW8_9GAMM</name>
<dbReference type="InterPro" id="IPR036628">
    <property type="entry name" value="Clp_N_dom_sf"/>
</dbReference>
<dbReference type="SMART" id="SM00382">
    <property type="entry name" value="AAA"/>
    <property type="match status" value="2"/>
</dbReference>
<dbReference type="InterPro" id="IPR004176">
    <property type="entry name" value="Clp_R_N"/>
</dbReference>
<dbReference type="Pfam" id="PF10431">
    <property type="entry name" value="ClpB_D2-small"/>
    <property type="match status" value="1"/>
</dbReference>
<gene>
    <name evidence="9" type="primary">tssH</name>
    <name evidence="9" type="ORF">QL112_010980</name>
</gene>
<keyword evidence="4" id="KW-0067">ATP-binding</keyword>
<dbReference type="InterPro" id="IPR018368">
    <property type="entry name" value="ClpA/B_CS1"/>
</dbReference>
<protein>
    <submittedName>
        <fullName evidence="9">Type VI secretion system ATPase TssH</fullName>
    </submittedName>
</protein>
<dbReference type="InterPro" id="IPR003593">
    <property type="entry name" value="AAA+_ATPase"/>
</dbReference>
<evidence type="ECO:0000256" key="2">
    <source>
        <dbReference type="ARBA" id="ARBA00022737"/>
    </source>
</evidence>
<evidence type="ECO:0000313" key="10">
    <source>
        <dbReference type="Proteomes" id="UP001300348"/>
    </source>
</evidence>
<reference evidence="9 10" key="1">
    <citation type="journal article" date="2023" name="Access Microbiol">
        <title>The genome of a steinernematid-associated Pseudomonas piscis bacterium encodes the biosynthesis of insect toxins.</title>
        <authorList>
            <person name="Awori R.M."/>
            <person name="Hendre P."/>
            <person name="Amugune N.O."/>
        </authorList>
    </citation>
    <scope>NUCLEOTIDE SEQUENCE [LARGE SCALE GENOMIC DNA]</scope>
    <source>
        <strain evidence="9 10">97</strain>
    </source>
</reference>
<dbReference type="RefSeq" id="WP_189759831.1">
    <property type="nucleotide sequence ID" value="NZ_CAWPOC010000179.1"/>
</dbReference>
<dbReference type="Pfam" id="PF17871">
    <property type="entry name" value="AAA_lid_9"/>
    <property type="match status" value="1"/>
</dbReference>
<dbReference type="GeneID" id="88856087"/>
<dbReference type="PRINTS" id="PR00300">
    <property type="entry name" value="CLPPROTEASEA"/>
</dbReference>
<evidence type="ECO:0000256" key="1">
    <source>
        <dbReference type="ARBA" id="ARBA00008675"/>
    </source>
</evidence>
<dbReference type="InterPro" id="IPR050130">
    <property type="entry name" value="ClpA_ClpB"/>
</dbReference>
<dbReference type="InterPro" id="IPR027417">
    <property type="entry name" value="P-loop_NTPase"/>
</dbReference>
<feature type="region of interest" description="Disordered" evidence="7">
    <location>
        <begin position="154"/>
        <end position="185"/>
    </location>
</feature>
<evidence type="ECO:0000256" key="5">
    <source>
        <dbReference type="ARBA" id="ARBA00023186"/>
    </source>
</evidence>
<dbReference type="NCBIfam" id="TIGR03345">
    <property type="entry name" value="VI_ClpV1"/>
    <property type="match status" value="1"/>
</dbReference>
<keyword evidence="2 6" id="KW-0677">Repeat</keyword>
<feature type="domain" description="Clp R" evidence="8">
    <location>
        <begin position="10"/>
        <end position="151"/>
    </location>
</feature>
<keyword evidence="3" id="KW-0547">Nucleotide-binding</keyword>
<evidence type="ECO:0000256" key="6">
    <source>
        <dbReference type="PROSITE-ProRule" id="PRU01251"/>
    </source>
</evidence>
<dbReference type="InterPro" id="IPR041546">
    <property type="entry name" value="ClpA/ClpB_AAA_lid"/>
</dbReference>
<dbReference type="PANTHER" id="PTHR11638:SF184">
    <property type="entry name" value="ATPASE WITH CHAPERONE ACTIVITY"/>
    <property type="match status" value="1"/>
</dbReference>
<dbReference type="Pfam" id="PF02861">
    <property type="entry name" value="Clp_N"/>
    <property type="match status" value="1"/>
</dbReference>
<comment type="similarity">
    <text evidence="1">Belongs to the ClpA/ClpB family.</text>
</comment>
<evidence type="ECO:0000313" key="9">
    <source>
        <dbReference type="EMBL" id="WNH00436.1"/>
    </source>
</evidence>
<dbReference type="PROSITE" id="PS51903">
    <property type="entry name" value="CLP_R"/>
    <property type="match status" value="1"/>
</dbReference>
<dbReference type="Gene3D" id="1.10.8.60">
    <property type="match status" value="1"/>
</dbReference>
<dbReference type="InterPro" id="IPR017729">
    <property type="entry name" value="ATPase_T6SS_ClpV1"/>
</dbReference>
<dbReference type="SUPFAM" id="SSF52540">
    <property type="entry name" value="P-loop containing nucleoside triphosphate hydrolases"/>
    <property type="match status" value="2"/>
</dbReference>
<keyword evidence="10" id="KW-1185">Reference proteome</keyword>
<dbReference type="CDD" id="cd00009">
    <property type="entry name" value="AAA"/>
    <property type="match status" value="1"/>
</dbReference>
<dbReference type="InterPro" id="IPR003959">
    <property type="entry name" value="ATPase_AAA_core"/>
</dbReference>
<dbReference type="Gene3D" id="3.40.50.300">
    <property type="entry name" value="P-loop containing nucleotide triphosphate hydrolases"/>
    <property type="match status" value="3"/>
</dbReference>
<dbReference type="Pfam" id="PF00004">
    <property type="entry name" value="AAA"/>
    <property type="match status" value="1"/>
</dbReference>
<evidence type="ECO:0000256" key="3">
    <source>
        <dbReference type="ARBA" id="ARBA00022741"/>
    </source>
</evidence>
<dbReference type="Pfam" id="PF07724">
    <property type="entry name" value="AAA_2"/>
    <property type="match status" value="1"/>
</dbReference>
<evidence type="ECO:0000259" key="8">
    <source>
        <dbReference type="PROSITE" id="PS51903"/>
    </source>
</evidence>
<dbReference type="InterPro" id="IPR001270">
    <property type="entry name" value="ClpA/B"/>
</dbReference>
<evidence type="ECO:0000256" key="7">
    <source>
        <dbReference type="SAM" id="MobiDB-lite"/>
    </source>
</evidence>
<dbReference type="PROSITE" id="PS00870">
    <property type="entry name" value="CLPAB_1"/>
    <property type="match status" value="1"/>
</dbReference>
<dbReference type="InterPro" id="IPR019489">
    <property type="entry name" value="Clp_ATPase_C"/>
</dbReference>
<keyword evidence="5" id="KW-0143">Chaperone</keyword>
<dbReference type="CDD" id="cd19499">
    <property type="entry name" value="RecA-like_ClpB_Hsp104-like"/>
    <property type="match status" value="1"/>
</dbReference>
<dbReference type="PANTHER" id="PTHR11638">
    <property type="entry name" value="ATP-DEPENDENT CLP PROTEASE"/>
    <property type="match status" value="1"/>
</dbReference>
<proteinExistence type="inferred from homology"/>
<sequence length="873" mass="97043">MSEISRSVLFGKLNRTLFTSLESATTFCKLRGNPYVELVHWLHQLMQQQNSDLQQIIRHFSLDESALAKDIVTALDRLPRGASAISDLAEHIDNAVERAWVYGSLKFGVNEIRSAHLLIGILKTFNLRNALKSISPQFDHVNADTLLDNFNSICNDSDESQSNAPQSAASPSPQSSSLQPSSLQQYGQELTARARNGEIDPVSGRDEEIRQIIDILMRRRQNNPLLTGEAGVGKTAVIEGLALKIVAKEVPPPLLDVQLWLLDIGMLQAGAGAKGEFESRLRQVIDEVQSSPTPIILFIDEIHTLIGAGGQQGTGDAANLLKPALARGQLRTLGATTWSEYKKYIEKDPALTRRFQVVQIHEPNENKALIMLRSLAKALEQHHHVLLLDEAIEAAVRLSHRYIPARQLPDKAVALLDTACARVAISQYAEPPQLENCRHHIDALKIELEIAEREFKVGIGDKQRPATILNELSTLEAQKKQLQERWEQELSLIDKIISLRTQLHTDQDDNFAAKHAELSELQQQLKTLQGEEPLIFAAVDSNIISSVVSDWTGIPLNRMVKDEIDAVLQLADILSQRVIGQYHGLELIAKRIRTSRAKLDDPNKPVGVFMLCGPSGVGKTETALALAETLYGGEQNLITINMSEFQEAHTVSTLKGAPPGYVGYGEGGVLTEAVRRRPYSVVLLDEVEKAHPDVHEIFFQVFDKGWMEDGEGRHIDFRNTIIILTSNIGADLISSLYSQQDTLPEPEELTAALRKPLLNVFPAALLGRLLVIPYSPLGHEVMINIVHLQLERIKKRLLENHGITATFDDVMVEHIVSRCTEIESGGRMVDAILTNTLLPQISQQLLSASAHDEQYHQLQVSLEQGEFQCKFME</sequence>
<feature type="compositionally biased region" description="Low complexity" evidence="7">
    <location>
        <begin position="160"/>
        <end position="185"/>
    </location>
</feature>
<dbReference type="SMART" id="SM01086">
    <property type="entry name" value="ClpB_D2-small"/>
    <property type="match status" value="1"/>
</dbReference>
<accession>A0ABY9XCW8</accession>
<dbReference type="Gene3D" id="1.10.1780.10">
    <property type="entry name" value="Clp, N-terminal domain"/>
    <property type="match status" value="1"/>
</dbReference>
<dbReference type="EMBL" id="CP133647">
    <property type="protein sequence ID" value="WNH00436.1"/>
    <property type="molecule type" value="Genomic_DNA"/>
</dbReference>
<dbReference type="Proteomes" id="UP001300348">
    <property type="component" value="Chromosome"/>
</dbReference>
<organism evidence="9 10">
    <name type="scientific">Xenorhabdus griffiniae</name>
    <dbReference type="NCBI Taxonomy" id="351672"/>
    <lineage>
        <taxon>Bacteria</taxon>
        <taxon>Pseudomonadati</taxon>
        <taxon>Pseudomonadota</taxon>
        <taxon>Gammaproteobacteria</taxon>
        <taxon>Enterobacterales</taxon>
        <taxon>Morganellaceae</taxon>
        <taxon>Xenorhabdus</taxon>
    </lineage>
</organism>